<dbReference type="PROSITE" id="PS01081">
    <property type="entry name" value="HTH_TETR_1"/>
    <property type="match status" value="1"/>
</dbReference>
<evidence type="ECO:0000313" key="7">
    <source>
        <dbReference type="EMBL" id="TCV86397.1"/>
    </source>
</evidence>
<accession>A0A4R3Y403</accession>
<evidence type="ECO:0000313" key="8">
    <source>
        <dbReference type="Proteomes" id="UP000295367"/>
    </source>
</evidence>
<dbReference type="PRINTS" id="PR00455">
    <property type="entry name" value="HTHTETR"/>
</dbReference>
<dbReference type="Gene3D" id="1.10.10.60">
    <property type="entry name" value="Homeodomain-like"/>
    <property type="match status" value="1"/>
</dbReference>
<dbReference type="InterPro" id="IPR009057">
    <property type="entry name" value="Homeodomain-like_sf"/>
</dbReference>
<dbReference type="InterPro" id="IPR050109">
    <property type="entry name" value="HTH-type_TetR-like_transc_reg"/>
</dbReference>
<dbReference type="SUPFAM" id="SSF48498">
    <property type="entry name" value="Tetracyclin repressor-like, C-terminal domain"/>
    <property type="match status" value="1"/>
</dbReference>
<dbReference type="PANTHER" id="PTHR30055">
    <property type="entry name" value="HTH-TYPE TRANSCRIPTIONAL REGULATOR RUTR"/>
    <property type="match status" value="1"/>
</dbReference>
<comment type="caution">
    <text evidence="7">The sequence shown here is derived from an EMBL/GenBank/DDBJ whole genome shotgun (WGS) entry which is preliminary data.</text>
</comment>
<dbReference type="EMBL" id="SMCO01000007">
    <property type="protein sequence ID" value="TCV86397.1"/>
    <property type="molecule type" value="Genomic_DNA"/>
</dbReference>
<proteinExistence type="predicted"/>
<keyword evidence="1" id="KW-0678">Repressor</keyword>
<dbReference type="SUPFAM" id="SSF46689">
    <property type="entry name" value="Homeodomain-like"/>
    <property type="match status" value="1"/>
</dbReference>
<evidence type="ECO:0000256" key="3">
    <source>
        <dbReference type="ARBA" id="ARBA00023125"/>
    </source>
</evidence>
<reference evidence="7 8" key="1">
    <citation type="submission" date="2019-03" db="EMBL/GenBank/DDBJ databases">
        <title>Genomic Encyclopedia of Type Strains, Phase IV (KMG-IV): sequencing the most valuable type-strain genomes for metagenomic binning, comparative biology and taxonomic classification.</title>
        <authorList>
            <person name="Goeker M."/>
        </authorList>
    </citation>
    <scope>NUCLEOTIDE SEQUENCE [LARGE SCALE GENOMIC DNA]</scope>
    <source>
        <strain evidence="7 8">DSM 100309</strain>
    </source>
</reference>
<protein>
    <submittedName>
        <fullName evidence="7">TetR family transcriptional regulator</fullName>
    </submittedName>
</protein>
<dbReference type="PANTHER" id="PTHR30055:SF234">
    <property type="entry name" value="HTH-TYPE TRANSCRIPTIONAL REGULATOR BETI"/>
    <property type="match status" value="1"/>
</dbReference>
<dbReference type="InterPro" id="IPR001647">
    <property type="entry name" value="HTH_TetR"/>
</dbReference>
<dbReference type="Pfam" id="PF00440">
    <property type="entry name" value="TetR_N"/>
    <property type="match status" value="1"/>
</dbReference>
<evidence type="ECO:0000256" key="2">
    <source>
        <dbReference type="ARBA" id="ARBA00023015"/>
    </source>
</evidence>
<name>A0A4R3Y403_9PROT</name>
<dbReference type="GO" id="GO:0000976">
    <property type="term" value="F:transcription cis-regulatory region binding"/>
    <property type="evidence" value="ECO:0007669"/>
    <property type="project" value="TreeGrafter"/>
</dbReference>
<dbReference type="FunFam" id="1.10.10.60:FF:000141">
    <property type="entry name" value="TetR family transcriptional regulator"/>
    <property type="match status" value="1"/>
</dbReference>
<evidence type="ECO:0000256" key="4">
    <source>
        <dbReference type="ARBA" id="ARBA00023163"/>
    </source>
</evidence>
<keyword evidence="2" id="KW-0805">Transcription regulation</keyword>
<evidence type="ECO:0000256" key="1">
    <source>
        <dbReference type="ARBA" id="ARBA00022491"/>
    </source>
</evidence>
<evidence type="ECO:0000256" key="5">
    <source>
        <dbReference type="PROSITE-ProRule" id="PRU00335"/>
    </source>
</evidence>
<dbReference type="InterPro" id="IPR023772">
    <property type="entry name" value="DNA-bd_HTH_TetR-type_CS"/>
</dbReference>
<keyword evidence="4" id="KW-0804">Transcription</keyword>
<feature type="domain" description="HTH tetR-type" evidence="6">
    <location>
        <begin position="12"/>
        <end position="72"/>
    </location>
</feature>
<keyword evidence="3 5" id="KW-0238">DNA-binding</keyword>
<dbReference type="GO" id="GO:0003700">
    <property type="term" value="F:DNA-binding transcription factor activity"/>
    <property type="evidence" value="ECO:0007669"/>
    <property type="project" value="TreeGrafter"/>
</dbReference>
<gene>
    <name evidence="7" type="ORF">EDC63_10785</name>
</gene>
<dbReference type="InterPro" id="IPR011075">
    <property type="entry name" value="TetR_C"/>
</dbReference>
<dbReference type="Pfam" id="PF14514">
    <property type="entry name" value="TetR_C_9"/>
    <property type="match status" value="1"/>
</dbReference>
<dbReference type="OrthoDB" id="5293507at2"/>
<dbReference type="InterPro" id="IPR036271">
    <property type="entry name" value="Tet_transcr_reg_TetR-rel_C_sf"/>
</dbReference>
<evidence type="ECO:0000259" key="6">
    <source>
        <dbReference type="PROSITE" id="PS50977"/>
    </source>
</evidence>
<keyword evidence="8" id="KW-1185">Reference proteome</keyword>
<organism evidence="7 8">
    <name type="scientific">Sulfurirhabdus autotrophica</name>
    <dbReference type="NCBI Taxonomy" id="1706046"/>
    <lineage>
        <taxon>Bacteria</taxon>
        <taxon>Pseudomonadati</taxon>
        <taxon>Pseudomonadota</taxon>
        <taxon>Betaproteobacteria</taxon>
        <taxon>Nitrosomonadales</taxon>
        <taxon>Sulfuricellaceae</taxon>
        <taxon>Sulfurirhabdus</taxon>
    </lineage>
</organism>
<dbReference type="Proteomes" id="UP000295367">
    <property type="component" value="Unassembled WGS sequence"/>
</dbReference>
<dbReference type="RefSeq" id="WP_124945226.1">
    <property type="nucleotide sequence ID" value="NZ_BHVT01000009.1"/>
</dbReference>
<dbReference type="Gene3D" id="1.10.357.10">
    <property type="entry name" value="Tetracycline Repressor, domain 2"/>
    <property type="match status" value="1"/>
</dbReference>
<dbReference type="PROSITE" id="PS50977">
    <property type="entry name" value="HTH_TETR_2"/>
    <property type="match status" value="1"/>
</dbReference>
<dbReference type="AlphaFoldDB" id="A0A4R3Y403"/>
<sequence length="216" mass="23668">MVSPSSESQSEKDSVQRILDAAQFLFAKHGFDAVSVNAIAAMAGVSKANVFHHFTSKRELHLAVMQSANQKFGATLNKLGHEGADVVANLENYAKAHLGSILENEQLSRLVLRDVLENAPEHSRELAGKIFGNNFARLVGLLRNSQESGALKTELDPAMIAVMLIGANVFFFEAREVLRHFTDVNFVDKPEQYSHMLVDILLNGILPVDGSKKIEG</sequence>
<feature type="DNA-binding region" description="H-T-H motif" evidence="5">
    <location>
        <begin position="35"/>
        <end position="54"/>
    </location>
</feature>